<evidence type="ECO:0000313" key="1">
    <source>
        <dbReference type="EMBL" id="AWD33293.1"/>
    </source>
</evidence>
<reference evidence="1 2" key="1">
    <citation type="journal article" date="2018" name="Genome Biol. Evol.">
        <title>The Genome Sequence of "Candidatus Fokinia solitaria": Insights on Reductive Evolution in Rickettsiales.</title>
        <authorList>
            <person name="Floriano A.M."/>
            <person name="Castelli M."/>
            <person name="Krenek S."/>
            <person name="Berendonk T.U."/>
            <person name="Bazzocchi C."/>
            <person name="Petroni G."/>
            <person name="Sassera D."/>
        </authorList>
    </citation>
    <scope>NUCLEOTIDE SEQUENCE [LARGE SCALE GENOMIC DNA]</scope>
    <source>
        <strain evidence="1">Rio ETE_ALG 3VII</strain>
    </source>
</reference>
<sequence>MAVKKKVIDFNAKPVMPKATAMWLILNTKLTFTQIATFCKLHLLEVQAMADDELGHKITPISPISVGQLTAEEIKRCEDDAKSTLRMSEIMKGVLFAKNKTRKYTPVALRREKANAILWVINRFTTVNSKEIAKILGTTEKLVDSIRAKTHWNYEELEPKDPVLLGICSQSDLDSLKMKDDV</sequence>
<proteinExistence type="predicted"/>
<dbReference type="InterPro" id="IPR010421">
    <property type="entry name" value="TrcR"/>
</dbReference>
<dbReference type="Pfam" id="PF06242">
    <property type="entry name" value="TrcR"/>
    <property type="match status" value="1"/>
</dbReference>
<evidence type="ECO:0000313" key="2">
    <source>
        <dbReference type="Proteomes" id="UP000244519"/>
    </source>
</evidence>
<name>A0A2U8BSJ9_9RICK</name>
<dbReference type="Proteomes" id="UP000244519">
    <property type="component" value="Chromosome"/>
</dbReference>
<dbReference type="OrthoDB" id="9789843at2"/>
<organism evidence="1 2">
    <name type="scientific">Candidatus Fokinia solitaria</name>
    <dbReference type="NCBI Taxonomy" id="1802984"/>
    <lineage>
        <taxon>Bacteria</taxon>
        <taxon>Pseudomonadati</taxon>
        <taxon>Pseudomonadota</taxon>
        <taxon>Alphaproteobacteria</taxon>
        <taxon>Rickettsiales</taxon>
        <taxon>Candidatus Midichloriaceae</taxon>
        <taxon>Candidatus Fokinia</taxon>
    </lineage>
</organism>
<gene>
    <name evidence="1" type="ORF">Fsol_00499</name>
</gene>
<accession>A0A2U8BSJ9</accession>
<dbReference type="RefSeq" id="WP_108673311.1">
    <property type="nucleotide sequence ID" value="NZ_CP025989.1"/>
</dbReference>
<dbReference type="AlphaFoldDB" id="A0A2U8BSJ9"/>
<protein>
    <recommendedName>
        <fullName evidence="3">DUF1013 domain-containing protein</fullName>
    </recommendedName>
</protein>
<keyword evidence="2" id="KW-1185">Reference proteome</keyword>
<dbReference type="KEGG" id="fso:Fsol_00499"/>
<evidence type="ECO:0008006" key="3">
    <source>
        <dbReference type="Google" id="ProtNLM"/>
    </source>
</evidence>
<dbReference type="EMBL" id="CP025989">
    <property type="protein sequence ID" value="AWD33293.1"/>
    <property type="molecule type" value="Genomic_DNA"/>
</dbReference>